<reference evidence="3 4" key="1">
    <citation type="submission" date="2018-02" db="EMBL/GenBank/DDBJ databases">
        <authorList>
            <person name="Skraban J."/>
            <person name="Trcek J."/>
        </authorList>
    </citation>
    <scope>NUCLEOTIDE SEQUENCE [LARGE SCALE GENOMIC DNA]</scope>
    <source>
        <strain evidence="3 4">AV446</strain>
    </source>
</reference>
<dbReference type="Gene3D" id="2.30.40.10">
    <property type="entry name" value="Urease, subunit C, domain 1"/>
    <property type="match status" value="1"/>
</dbReference>
<evidence type="ECO:0000256" key="1">
    <source>
        <dbReference type="ARBA" id="ARBA00001947"/>
    </source>
</evidence>
<dbReference type="InterPro" id="IPR050378">
    <property type="entry name" value="Metallo-dep_Hydrolases_sf"/>
</dbReference>
<comment type="caution">
    <text evidence="3">The sequence shown here is derived from an EMBL/GenBank/DDBJ whole genome shotgun (WGS) entry which is preliminary data.</text>
</comment>
<dbReference type="Pfam" id="PF01979">
    <property type="entry name" value="Amidohydro_1"/>
    <property type="match status" value="1"/>
</dbReference>
<dbReference type="InterPro" id="IPR011059">
    <property type="entry name" value="Metal-dep_hydrolase_composite"/>
</dbReference>
<evidence type="ECO:0000313" key="3">
    <source>
        <dbReference type="EMBL" id="PYD48662.1"/>
    </source>
</evidence>
<evidence type="ECO:0000259" key="2">
    <source>
        <dbReference type="Pfam" id="PF01979"/>
    </source>
</evidence>
<dbReference type="InterPro" id="IPR032466">
    <property type="entry name" value="Metal_Hydrolase"/>
</dbReference>
<accession>A0ABX5P4F1</accession>
<organism evidence="3 4">
    <name type="scientific">Novacetimonas pomaceti</name>
    <dbReference type="NCBI Taxonomy" id="2021998"/>
    <lineage>
        <taxon>Bacteria</taxon>
        <taxon>Pseudomonadati</taxon>
        <taxon>Pseudomonadota</taxon>
        <taxon>Alphaproteobacteria</taxon>
        <taxon>Acetobacterales</taxon>
        <taxon>Acetobacteraceae</taxon>
        <taxon>Novacetimonas</taxon>
    </lineage>
</organism>
<dbReference type="InterPro" id="IPR006680">
    <property type="entry name" value="Amidohydro-rel"/>
</dbReference>
<feature type="domain" description="Amidohydrolase-related" evidence="2">
    <location>
        <begin position="259"/>
        <end position="389"/>
    </location>
</feature>
<evidence type="ECO:0000313" key="4">
    <source>
        <dbReference type="Proteomes" id="UP000248116"/>
    </source>
</evidence>
<gene>
    <name evidence="3" type="ORF">C3920_02915</name>
</gene>
<keyword evidence="4" id="KW-1185">Reference proteome</keyword>
<dbReference type="Gene3D" id="3.20.20.140">
    <property type="entry name" value="Metal-dependent hydrolases"/>
    <property type="match status" value="1"/>
</dbReference>
<name>A0ABX5P4F1_9PROT</name>
<comment type="cofactor">
    <cofactor evidence="1">
        <name>Zn(2+)</name>
        <dbReference type="ChEBI" id="CHEBI:29105"/>
    </cofactor>
</comment>
<proteinExistence type="predicted"/>
<dbReference type="PANTHER" id="PTHR11647">
    <property type="entry name" value="HYDRANTOINASE/DIHYDROPYRIMIDINASE FAMILY MEMBER"/>
    <property type="match status" value="1"/>
</dbReference>
<dbReference type="PANTHER" id="PTHR11647:SF1">
    <property type="entry name" value="COLLAPSIN RESPONSE MEDIATOR PROTEIN"/>
    <property type="match status" value="1"/>
</dbReference>
<sequence length="453" mass="46972">MGCSEWVGKQAMLLVRGGTVVTAEASFRIDVLCGRGGEIAAIGPALDIPHGCRVLDAGGLLVMPGGVDPHTRIGADAGRFADIGHAALAAGTTTLIDCIDVPAGHEMRAAWEEWRHAARGGGVDFSAHMVVNHWDARMAAGMRAVTRDCGVNSFRLSCGGDLLDTQLLGVIDHAMALGALCAFDTHRGQVADYLRVGLCDAGIGTAEAQALSCVPMIEDAGTARALMLAGVLGSPVHLGPVSTKGAISAITTARLHGQRTSAEVLVRHLVMTEDDDAPSCPDLPPLRAEEHRQALWGGLSAGMAGMTASGAGDEGTRTDEDARPMPDLSGRLGLLWHHGVGTGRLSVEEFVAVTSANAARAFNIYPRKGAIMVGADADLVLWDPRGEARALSSCHGAPVMSGCVRHVVRGGVLAWSGTQACGAGRGRHVARPCFGRELSARVRRGAHLAAQDG</sequence>
<protein>
    <submittedName>
        <fullName evidence="3">Hydantoinase</fullName>
    </submittedName>
</protein>
<dbReference type="SUPFAM" id="SSF51338">
    <property type="entry name" value="Composite domain of metallo-dependent hydrolases"/>
    <property type="match status" value="1"/>
</dbReference>
<dbReference type="SUPFAM" id="SSF51556">
    <property type="entry name" value="Metallo-dependent hydrolases"/>
    <property type="match status" value="1"/>
</dbReference>
<dbReference type="Proteomes" id="UP000248116">
    <property type="component" value="Unassembled WGS sequence"/>
</dbReference>
<dbReference type="EMBL" id="PRCW01000027">
    <property type="protein sequence ID" value="PYD48662.1"/>
    <property type="molecule type" value="Genomic_DNA"/>
</dbReference>